<dbReference type="RefSeq" id="XP_004343233.1">
    <property type="nucleotide sequence ID" value="XM_004343183.2"/>
</dbReference>
<dbReference type="PANTHER" id="PTHR21026">
    <property type="entry name" value="39S RIBOSOMAL PROTEIN L32, MITOCHONDRIAL"/>
    <property type="match status" value="1"/>
</dbReference>
<keyword evidence="5" id="KW-0496">Mitochondrion</keyword>
<feature type="region of interest" description="Disordered" evidence="8">
    <location>
        <begin position="56"/>
        <end position="82"/>
    </location>
</feature>
<dbReference type="SUPFAM" id="SSF57829">
    <property type="entry name" value="Zn-binding ribosomal proteins"/>
    <property type="match status" value="1"/>
</dbReference>
<feature type="region of interest" description="Disordered" evidence="8">
    <location>
        <begin position="255"/>
        <end position="278"/>
    </location>
</feature>
<comment type="similarity">
    <text evidence="2">Belongs to the bacterial ribosomal protein bL32 family.</text>
</comment>
<dbReference type="InParanoid" id="A0A0D2X5B8"/>
<dbReference type="NCBIfam" id="TIGR01031">
    <property type="entry name" value="rpmF_bact"/>
    <property type="match status" value="1"/>
</dbReference>
<dbReference type="Proteomes" id="UP000008743">
    <property type="component" value="Unassembled WGS sequence"/>
</dbReference>
<dbReference type="GO" id="GO:0006412">
    <property type="term" value="P:translation"/>
    <property type="evidence" value="ECO:0007669"/>
    <property type="project" value="InterPro"/>
</dbReference>
<keyword evidence="3" id="KW-0809">Transit peptide</keyword>
<dbReference type="STRING" id="595528.A0A0D2X5B8"/>
<evidence type="ECO:0000256" key="3">
    <source>
        <dbReference type="ARBA" id="ARBA00022946"/>
    </source>
</evidence>
<keyword evidence="6" id="KW-0687">Ribonucleoprotein</keyword>
<evidence type="ECO:0000256" key="6">
    <source>
        <dbReference type="ARBA" id="ARBA00023274"/>
    </source>
</evidence>
<dbReference type="AlphaFoldDB" id="A0A0D2X5B8"/>
<organism evidence="9 10">
    <name type="scientific">Capsaspora owczarzaki (strain ATCC 30864)</name>
    <dbReference type="NCBI Taxonomy" id="595528"/>
    <lineage>
        <taxon>Eukaryota</taxon>
        <taxon>Filasterea</taxon>
        <taxon>Capsaspora</taxon>
    </lineage>
</organism>
<dbReference type="EMBL" id="KE346374">
    <property type="protein sequence ID" value="KJE97534.1"/>
    <property type="molecule type" value="Genomic_DNA"/>
</dbReference>
<name>A0A0D2X5B8_CAPO3</name>
<dbReference type="GO" id="GO:0003735">
    <property type="term" value="F:structural constituent of ribosome"/>
    <property type="evidence" value="ECO:0007669"/>
    <property type="project" value="InterPro"/>
</dbReference>
<protein>
    <recommendedName>
        <fullName evidence="7">Large ribosomal subunit protein bL32m</fullName>
    </recommendedName>
</protein>
<dbReference type="Pfam" id="PF01783">
    <property type="entry name" value="Ribosomal_L32p"/>
    <property type="match status" value="1"/>
</dbReference>
<evidence type="ECO:0000256" key="8">
    <source>
        <dbReference type="SAM" id="MobiDB-lite"/>
    </source>
</evidence>
<evidence type="ECO:0000313" key="10">
    <source>
        <dbReference type="Proteomes" id="UP000008743"/>
    </source>
</evidence>
<keyword evidence="10" id="KW-1185">Reference proteome</keyword>
<dbReference type="InterPro" id="IPR002677">
    <property type="entry name" value="Ribosomal_bL32"/>
</dbReference>
<proteinExistence type="inferred from homology"/>
<gene>
    <name evidence="9" type="ORF">CAOG_007374</name>
</gene>
<evidence type="ECO:0000256" key="5">
    <source>
        <dbReference type="ARBA" id="ARBA00023128"/>
    </source>
</evidence>
<evidence type="ECO:0000256" key="7">
    <source>
        <dbReference type="ARBA" id="ARBA00039935"/>
    </source>
</evidence>
<evidence type="ECO:0000256" key="2">
    <source>
        <dbReference type="ARBA" id="ARBA00008560"/>
    </source>
</evidence>
<reference evidence="10" key="1">
    <citation type="submission" date="2011-02" db="EMBL/GenBank/DDBJ databases">
        <title>The Genome Sequence of Capsaspora owczarzaki ATCC 30864.</title>
        <authorList>
            <person name="Russ C."/>
            <person name="Cuomo C."/>
            <person name="Burger G."/>
            <person name="Gray M.W."/>
            <person name="Holland P.W.H."/>
            <person name="King N."/>
            <person name="Lang F.B.F."/>
            <person name="Roger A.J."/>
            <person name="Ruiz-Trillo I."/>
            <person name="Young S.K."/>
            <person name="Zeng Q."/>
            <person name="Gargeya S."/>
            <person name="Alvarado L."/>
            <person name="Berlin A."/>
            <person name="Chapman S.B."/>
            <person name="Chen Z."/>
            <person name="Freedman E."/>
            <person name="Gellesch M."/>
            <person name="Goldberg J."/>
            <person name="Griggs A."/>
            <person name="Gujja S."/>
            <person name="Heilman E."/>
            <person name="Heiman D."/>
            <person name="Howarth C."/>
            <person name="Mehta T."/>
            <person name="Neiman D."/>
            <person name="Pearson M."/>
            <person name="Roberts A."/>
            <person name="Saif S."/>
            <person name="Shea T."/>
            <person name="Shenoy N."/>
            <person name="Sisk P."/>
            <person name="Stolte C."/>
            <person name="Sykes S."/>
            <person name="White J."/>
            <person name="Yandava C."/>
            <person name="Haas B."/>
            <person name="Nusbaum C."/>
            <person name="Birren B."/>
        </authorList>
    </citation>
    <scope>NUCLEOTIDE SEQUENCE</scope>
    <source>
        <strain evidence="10">ATCC 30864</strain>
    </source>
</reference>
<evidence type="ECO:0000313" key="9">
    <source>
        <dbReference type="EMBL" id="KJE97534.1"/>
    </source>
</evidence>
<sequence length="278" mass="29021">MLLGSNLRRSAVAAAGYSRGSHLAPLPLQISAGAAAAAAAAAAAVSVAAVRGRSSLPQATSTSGPAAAQPVSQDPQATSTSSTPGIAVMAAVAGSLSRRLAQAADRMLASLYLIPAAAEEQGRGPHRLDFALAASSESPLAAEEHERSSLTESVMDVLREGFLWALPKRKTTPARKARRSTHKGLEPVAQITTCMTCGRPKHTHMLCGACFRTTQLPVREFRREELYKHIVTKSRGLKAWIERGYLTAKAKATVAQAAAAAPAPRPTSPSSAKQEGEQ</sequence>
<comment type="subcellular location">
    <subcellularLocation>
        <location evidence="1">Mitochondrion</location>
    </subcellularLocation>
</comment>
<dbReference type="InterPro" id="IPR011332">
    <property type="entry name" value="Ribosomal_zn-bd"/>
</dbReference>
<dbReference type="InterPro" id="IPR051991">
    <property type="entry name" value="Mitoribosomal_protein_bL32"/>
</dbReference>
<evidence type="ECO:0000256" key="1">
    <source>
        <dbReference type="ARBA" id="ARBA00004173"/>
    </source>
</evidence>
<accession>A0A0D2X5B8</accession>
<keyword evidence="4" id="KW-0689">Ribosomal protein</keyword>
<evidence type="ECO:0000256" key="4">
    <source>
        <dbReference type="ARBA" id="ARBA00022980"/>
    </source>
</evidence>
<dbReference type="PANTHER" id="PTHR21026:SF2">
    <property type="entry name" value="LARGE RIBOSOMAL SUBUNIT PROTEIN BL32M"/>
    <property type="match status" value="1"/>
</dbReference>
<dbReference type="GO" id="GO:0005762">
    <property type="term" value="C:mitochondrial large ribosomal subunit"/>
    <property type="evidence" value="ECO:0007669"/>
    <property type="project" value="TreeGrafter"/>
</dbReference>